<dbReference type="EMBL" id="CAMXCT030000902">
    <property type="protein sequence ID" value="CAL4771929.1"/>
    <property type="molecule type" value="Genomic_DNA"/>
</dbReference>
<feature type="repeat" description="ARM" evidence="1">
    <location>
        <begin position="462"/>
        <end position="506"/>
    </location>
</feature>
<evidence type="ECO:0000256" key="1">
    <source>
        <dbReference type="PROSITE-ProRule" id="PRU00259"/>
    </source>
</evidence>
<dbReference type="PROSITE" id="PS50176">
    <property type="entry name" value="ARM_REPEAT"/>
    <property type="match status" value="3"/>
</dbReference>
<dbReference type="InterPro" id="IPR011989">
    <property type="entry name" value="ARM-like"/>
</dbReference>
<evidence type="ECO:0000313" key="6">
    <source>
        <dbReference type="Proteomes" id="UP001152797"/>
    </source>
</evidence>
<dbReference type="Gene3D" id="1.25.10.10">
    <property type="entry name" value="Leucine-rich Repeat Variant"/>
    <property type="match status" value="1"/>
</dbReference>
<organism evidence="3">
    <name type="scientific">Cladocopium goreaui</name>
    <dbReference type="NCBI Taxonomy" id="2562237"/>
    <lineage>
        <taxon>Eukaryota</taxon>
        <taxon>Sar</taxon>
        <taxon>Alveolata</taxon>
        <taxon>Dinophyceae</taxon>
        <taxon>Suessiales</taxon>
        <taxon>Symbiodiniaceae</taxon>
        <taxon>Cladocopium</taxon>
    </lineage>
</organism>
<feature type="compositionally biased region" description="Low complexity" evidence="2">
    <location>
        <begin position="70"/>
        <end position="86"/>
    </location>
</feature>
<name>A0A9P1C347_9DINO</name>
<evidence type="ECO:0000256" key="2">
    <source>
        <dbReference type="SAM" id="MobiDB-lite"/>
    </source>
</evidence>
<dbReference type="SUPFAM" id="SSF48371">
    <property type="entry name" value="ARM repeat"/>
    <property type="match status" value="1"/>
</dbReference>
<sequence length="583" mass="64650">MAVEQARDDALAAFNEDPTLKAMDVILISLMKAGEEGLNMQAPDLEELRCMPRIASPRMLVGPANPAQLRPRSSRSSRSARWSASPDGAEGVVDDDWRRFRARLLQREDALTEDVAKGTMEKGWIHRSPLIEKGSVLLAKPGEWAVMFPFFHKSVILITDHEDEYTRGFVLNRPTTRSESYGRLEFNVWYGGPCEGASSDPSMPSTTGLFGATAQRQFCLHSQPLPGSDLVAPGIYMTEPWAASRSIMEGKAQVDDFMLLVGHCMWGPGQLQAELDEGQTWEMAAMDTKAVLRFLPRQQRALRRQRCLSRGFPLWRRLYRRVEKLVPETNVIAREHVERLSDAELLRFVQDLSQSQDSSDISDATALGGNEQVQWQDTLRKVLYHMQQDLSASQQENCCEALRNLIVDQDSRSFASDLGAIESVLAAMKAHSDAPGVQGHCAGTLTHLAAGLRERQLIFNLNGLDVVVSGMQQHEDASLVQYKGCAVLANLAADEESQVTVAQSGAIPRILRGMERHLNEQLVQDYCIGALFNLSRAPQNMVELVLSGGERVVRAALKIHPDAPTVKKVGQVLAEMLEAAKRL</sequence>
<keyword evidence="6" id="KW-1185">Reference proteome</keyword>
<dbReference type="EMBL" id="CAMXCT020000902">
    <property type="protein sequence ID" value="CAL1137992.1"/>
    <property type="molecule type" value="Genomic_DNA"/>
</dbReference>
<dbReference type="PANTHER" id="PTHR31984:SF17">
    <property type="entry name" value="TRANSCRIPTIONAL REGULATOR"/>
    <property type="match status" value="1"/>
</dbReference>
<dbReference type="EMBL" id="CAMXCT010000902">
    <property type="protein sequence ID" value="CAI3984617.1"/>
    <property type="molecule type" value="Genomic_DNA"/>
</dbReference>
<dbReference type="OrthoDB" id="445567at2759"/>
<evidence type="ECO:0000313" key="3">
    <source>
        <dbReference type="EMBL" id="CAI3984617.1"/>
    </source>
</evidence>
<dbReference type="SUPFAM" id="SSF143456">
    <property type="entry name" value="VC0467-like"/>
    <property type="match status" value="1"/>
</dbReference>
<accession>A0A9P1C347</accession>
<dbReference type="InterPro" id="IPR016024">
    <property type="entry name" value="ARM-type_fold"/>
</dbReference>
<proteinExistence type="predicted"/>
<dbReference type="PANTHER" id="PTHR31984">
    <property type="entry name" value="TRANSPORTER, PUTATIVE (DUF179)-RELATED"/>
    <property type="match status" value="1"/>
</dbReference>
<dbReference type="Pfam" id="PF02622">
    <property type="entry name" value="DUF179"/>
    <property type="match status" value="1"/>
</dbReference>
<evidence type="ECO:0000313" key="4">
    <source>
        <dbReference type="EMBL" id="CAL1137992.1"/>
    </source>
</evidence>
<gene>
    <name evidence="3" type="ORF">C1SCF055_LOCUS12142</name>
</gene>
<dbReference type="InterPro" id="IPR000225">
    <property type="entry name" value="Armadillo"/>
</dbReference>
<protein>
    <submittedName>
        <fullName evidence="5">Protein aardvark (Suppressor of amiB protein 16)</fullName>
    </submittedName>
</protein>
<comment type="caution">
    <text evidence="3">The sequence shown here is derived from an EMBL/GenBank/DDBJ whole genome shotgun (WGS) entry which is preliminary data.</text>
</comment>
<dbReference type="Proteomes" id="UP001152797">
    <property type="component" value="Unassembled WGS sequence"/>
</dbReference>
<feature type="repeat" description="ARM" evidence="1">
    <location>
        <begin position="419"/>
        <end position="463"/>
    </location>
</feature>
<dbReference type="Gene3D" id="3.40.1740.10">
    <property type="entry name" value="VC0467-like"/>
    <property type="match status" value="1"/>
</dbReference>
<dbReference type="InterPro" id="IPR003774">
    <property type="entry name" value="AlgH-like"/>
</dbReference>
<reference evidence="3" key="1">
    <citation type="submission" date="2022-10" db="EMBL/GenBank/DDBJ databases">
        <authorList>
            <person name="Chen Y."/>
            <person name="Dougan E. K."/>
            <person name="Chan C."/>
            <person name="Rhodes N."/>
            <person name="Thang M."/>
        </authorList>
    </citation>
    <scope>NUCLEOTIDE SEQUENCE</scope>
</reference>
<reference evidence="4" key="2">
    <citation type="submission" date="2024-04" db="EMBL/GenBank/DDBJ databases">
        <authorList>
            <person name="Chen Y."/>
            <person name="Shah S."/>
            <person name="Dougan E. K."/>
            <person name="Thang M."/>
            <person name="Chan C."/>
        </authorList>
    </citation>
    <scope>NUCLEOTIDE SEQUENCE [LARGE SCALE GENOMIC DNA]</scope>
</reference>
<evidence type="ECO:0000313" key="5">
    <source>
        <dbReference type="EMBL" id="CAL4771929.1"/>
    </source>
</evidence>
<dbReference type="AlphaFoldDB" id="A0A9P1C347"/>
<feature type="repeat" description="ARM" evidence="1">
    <location>
        <begin position="505"/>
        <end position="549"/>
    </location>
</feature>
<feature type="region of interest" description="Disordered" evidence="2">
    <location>
        <begin position="59"/>
        <end position="91"/>
    </location>
</feature>